<dbReference type="RefSeq" id="WP_386805109.1">
    <property type="nucleotide sequence ID" value="NZ_JBHTMU010000032.1"/>
</dbReference>
<dbReference type="Pfam" id="PF02615">
    <property type="entry name" value="Ldh_2"/>
    <property type="match status" value="1"/>
</dbReference>
<name>A0ABW3ZL49_9RHOB</name>
<sequence length="332" mass="33654">MRLSLGEAERLLAAAFAGAGVPGAVAASVARALVAADAEGQSGHGFSRVADYVAQVRSGKVRAGAGIAVTRSATTVATVDAGYGFAYPALDRATALAAEIAQEHGSAVVAVARSHHCGALSVQVDRIARAGCLGIMVANAPAAIAPWGAKTPLYGTNPIAFAAPRPDGSTFVADLSLSRVARGKVMNARKTGQPIPADWALDRDGAPTTDPEAALAGSMLPIGGAKGTVLALMVEILAAVLPGASLSREASSFFDAEGPPPGTGQTLIAIRPPDPAAFGARLERLFALLLAEEGARLPGARRDATRAEAERDGLVLSEPYLTQIRRLAGVGD</sequence>
<keyword evidence="4" id="KW-1185">Reference proteome</keyword>
<dbReference type="InterPro" id="IPR036111">
    <property type="entry name" value="Mal/L-sulfo/L-lacto_DH-like_sf"/>
</dbReference>
<dbReference type="SUPFAM" id="SSF89733">
    <property type="entry name" value="L-sulfolactate dehydrogenase-like"/>
    <property type="match status" value="1"/>
</dbReference>
<dbReference type="PANTHER" id="PTHR11091:SF0">
    <property type="entry name" value="MALATE DEHYDROGENASE"/>
    <property type="match status" value="1"/>
</dbReference>
<dbReference type="InterPro" id="IPR003767">
    <property type="entry name" value="Malate/L-lactate_DH-like"/>
</dbReference>
<organism evidence="3 4">
    <name type="scientific">Litorisediminicola beolgyonensis</name>
    <dbReference type="NCBI Taxonomy" id="1173614"/>
    <lineage>
        <taxon>Bacteria</taxon>
        <taxon>Pseudomonadati</taxon>
        <taxon>Pseudomonadota</taxon>
        <taxon>Alphaproteobacteria</taxon>
        <taxon>Rhodobacterales</taxon>
        <taxon>Paracoccaceae</taxon>
        <taxon>Litorisediminicola</taxon>
    </lineage>
</organism>
<reference evidence="4" key="1">
    <citation type="journal article" date="2019" name="Int. J. Syst. Evol. Microbiol.">
        <title>The Global Catalogue of Microorganisms (GCM) 10K type strain sequencing project: providing services to taxonomists for standard genome sequencing and annotation.</title>
        <authorList>
            <consortium name="The Broad Institute Genomics Platform"/>
            <consortium name="The Broad Institute Genome Sequencing Center for Infectious Disease"/>
            <person name="Wu L."/>
            <person name="Ma J."/>
        </authorList>
    </citation>
    <scope>NUCLEOTIDE SEQUENCE [LARGE SCALE GENOMIC DNA]</scope>
    <source>
        <strain evidence="4">CCUG 62953</strain>
    </source>
</reference>
<keyword evidence="2" id="KW-0560">Oxidoreductase</keyword>
<comment type="similarity">
    <text evidence="1">Belongs to the LDH2/MDH2 oxidoreductase family.</text>
</comment>
<dbReference type="InterPro" id="IPR043143">
    <property type="entry name" value="Mal/L-sulf/L-lact_DH-like_NADP"/>
</dbReference>
<evidence type="ECO:0000256" key="2">
    <source>
        <dbReference type="ARBA" id="ARBA00023002"/>
    </source>
</evidence>
<dbReference type="PANTHER" id="PTHR11091">
    <property type="entry name" value="OXIDOREDUCTASE-RELATED"/>
    <property type="match status" value="1"/>
</dbReference>
<evidence type="ECO:0000313" key="4">
    <source>
        <dbReference type="Proteomes" id="UP001597135"/>
    </source>
</evidence>
<evidence type="ECO:0000313" key="3">
    <source>
        <dbReference type="EMBL" id="MFD1343829.1"/>
    </source>
</evidence>
<dbReference type="InterPro" id="IPR043144">
    <property type="entry name" value="Mal/L-sulf/L-lact_DH-like_ah"/>
</dbReference>
<accession>A0ABW3ZL49</accession>
<proteinExistence type="inferred from homology"/>
<gene>
    <name evidence="3" type="ORF">ACFQ4E_15485</name>
</gene>
<dbReference type="Gene3D" id="3.30.1370.60">
    <property type="entry name" value="Hypothetical oxidoreductase yiak, domain 2"/>
    <property type="match status" value="1"/>
</dbReference>
<evidence type="ECO:0000256" key="1">
    <source>
        <dbReference type="ARBA" id="ARBA00006056"/>
    </source>
</evidence>
<protein>
    <submittedName>
        <fullName evidence="3">Ldh family oxidoreductase</fullName>
    </submittedName>
</protein>
<dbReference type="Proteomes" id="UP001597135">
    <property type="component" value="Unassembled WGS sequence"/>
</dbReference>
<dbReference type="EMBL" id="JBHTMU010000032">
    <property type="protein sequence ID" value="MFD1343829.1"/>
    <property type="molecule type" value="Genomic_DNA"/>
</dbReference>
<comment type="caution">
    <text evidence="3">The sequence shown here is derived from an EMBL/GenBank/DDBJ whole genome shotgun (WGS) entry which is preliminary data.</text>
</comment>
<dbReference type="Gene3D" id="1.10.1530.10">
    <property type="match status" value="1"/>
</dbReference>